<comment type="caution">
    <text evidence="1">The sequence shown here is derived from an EMBL/GenBank/DDBJ whole genome shotgun (WGS) entry which is preliminary data.</text>
</comment>
<organism evidence="1 2">
    <name type="scientific">Lecanicillium saksenae</name>
    <dbReference type="NCBI Taxonomy" id="468837"/>
    <lineage>
        <taxon>Eukaryota</taxon>
        <taxon>Fungi</taxon>
        <taxon>Dikarya</taxon>
        <taxon>Ascomycota</taxon>
        <taxon>Pezizomycotina</taxon>
        <taxon>Sordariomycetes</taxon>
        <taxon>Hypocreomycetidae</taxon>
        <taxon>Hypocreales</taxon>
        <taxon>Cordycipitaceae</taxon>
        <taxon>Lecanicillium</taxon>
    </lineage>
</organism>
<protein>
    <submittedName>
        <fullName evidence="1">Uncharacterized protein</fullName>
    </submittedName>
</protein>
<dbReference type="Proteomes" id="UP001148737">
    <property type="component" value="Unassembled WGS sequence"/>
</dbReference>
<evidence type="ECO:0000313" key="1">
    <source>
        <dbReference type="EMBL" id="KAJ3472666.1"/>
    </source>
</evidence>
<dbReference type="EMBL" id="JANAKD010002945">
    <property type="protein sequence ID" value="KAJ3472666.1"/>
    <property type="molecule type" value="Genomic_DNA"/>
</dbReference>
<evidence type="ECO:0000313" key="2">
    <source>
        <dbReference type="Proteomes" id="UP001148737"/>
    </source>
</evidence>
<keyword evidence="2" id="KW-1185">Reference proteome</keyword>
<reference evidence="1" key="1">
    <citation type="submission" date="2022-07" db="EMBL/GenBank/DDBJ databases">
        <title>Genome Sequence of Lecanicillium saksenae.</title>
        <authorList>
            <person name="Buettner E."/>
        </authorList>
    </citation>
    <scope>NUCLEOTIDE SEQUENCE</scope>
    <source>
        <strain evidence="1">VT-O1</strain>
    </source>
</reference>
<accession>A0ACC1QDJ9</accession>
<sequence length="219" mass="24558">MWRLPVNFVTLHYAYIIFMGLLGLVVLYPAGNMPAIDAYFFGASGSTESGLNTKDVKDLYTYQQLYIYFIPILTNLGFINIIVVIVRLHWFKKHLNKVAPRFLGQPEDDERDVETGYKSTAVTSGADVSVTPDRKDLAVAQATIPATQAEKPAADEKTGPHIAFDASAVKEKHPKNDATLYIPRPRDRDQGHPLVELDNDYANNKDGKLRATVYLFRNL</sequence>
<proteinExistence type="predicted"/>
<name>A0ACC1QDJ9_9HYPO</name>
<gene>
    <name evidence="1" type="ORF">NLG97_g10804</name>
</gene>